<dbReference type="Proteomes" id="UP000295658">
    <property type="component" value="Unassembled WGS sequence"/>
</dbReference>
<protein>
    <submittedName>
        <fullName evidence="1">Uncharacterized protein</fullName>
    </submittedName>
</protein>
<organism evidence="1 2">
    <name type="scientific">Thermolongibacillus altinsuensis</name>
    <dbReference type="NCBI Taxonomy" id="575256"/>
    <lineage>
        <taxon>Bacteria</taxon>
        <taxon>Bacillati</taxon>
        <taxon>Bacillota</taxon>
        <taxon>Bacilli</taxon>
        <taxon>Bacillales</taxon>
        <taxon>Anoxybacillaceae</taxon>
        <taxon>Thermolongibacillus</taxon>
    </lineage>
</organism>
<evidence type="ECO:0000313" key="2">
    <source>
        <dbReference type="Proteomes" id="UP000295658"/>
    </source>
</evidence>
<proteinExistence type="predicted"/>
<reference evidence="1 2" key="1">
    <citation type="submission" date="2019-03" db="EMBL/GenBank/DDBJ databases">
        <title>Genomic Encyclopedia of Type Strains, Phase IV (KMG-IV): sequencing the most valuable type-strain genomes for metagenomic binning, comparative biology and taxonomic classification.</title>
        <authorList>
            <person name="Goeker M."/>
        </authorList>
    </citation>
    <scope>NUCLEOTIDE SEQUENCE [LARGE SCALE GENOMIC DNA]</scope>
    <source>
        <strain evidence="1 2">DSM 24979</strain>
    </source>
</reference>
<keyword evidence="2" id="KW-1185">Reference proteome</keyword>
<gene>
    <name evidence="1" type="ORF">EDD69_11236</name>
</gene>
<name>A0A4R1QK51_9BACL</name>
<dbReference type="EMBL" id="SLUL01000012">
    <property type="protein sequence ID" value="TCL47326.1"/>
    <property type="molecule type" value="Genomic_DNA"/>
</dbReference>
<evidence type="ECO:0000313" key="1">
    <source>
        <dbReference type="EMBL" id="TCL47326.1"/>
    </source>
</evidence>
<comment type="caution">
    <text evidence="1">The sequence shown here is derived from an EMBL/GenBank/DDBJ whole genome shotgun (WGS) entry which is preliminary data.</text>
</comment>
<dbReference type="RefSeq" id="WP_132949020.1">
    <property type="nucleotide sequence ID" value="NZ_SLUL01000012.1"/>
</dbReference>
<sequence length="111" mass="12893">MQYTITRSQLIKTTGCPQTASADWIDGTYSEYFRFKREGKNVLHDPFDVYILAFIHNQLKAAKLPPEKVKEDLESLNALRYLKEQFTEIAIIINRLQLASFYGFTSRPTDL</sequence>
<dbReference type="AlphaFoldDB" id="A0A4R1QK51"/>
<accession>A0A4R1QK51</accession>